<keyword evidence="4 7" id="KW-0704">Schiff base</keyword>
<evidence type="ECO:0000256" key="6">
    <source>
        <dbReference type="ARBA" id="ARBA00056337"/>
    </source>
</evidence>
<dbReference type="NCBIfam" id="TIGR00126">
    <property type="entry name" value="deoC"/>
    <property type="match status" value="1"/>
</dbReference>
<evidence type="ECO:0000256" key="1">
    <source>
        <dbReference type="ARBA" id="ARBA00010936"/>
    </source>
</evidence>
<comment type="subcellular location">
    <subcellularLocation>
        <location evidence="7">Cytoplasm</location>
    </subcellularLocation>
</comment>
<dbReference type="SUPFAM" id="SSF51569">
    <property type="entry name" value="Aldolase"/>
    <property type="match status" value="1"/>
</dbReference>
<evidence type="ECO:0000256" key="7">
    <source>
        <dbReference type="HAMAP-Rule" id="MF_00114"/>
    </source>
</evidence>
<evidence type="ECO:0000256" key="5">
    <source>
        <dbReference type="ARBA" id="ARBA00048791"/>
    </source>
</evidence>
<dbReference type="HAMAP" id="MF_00114">
    <property type="entry name" value="DeoC_type1"/>
    <property type="match status" value="1"/>
</dbReference>
<reference evidence="8 9" key="1">
    <citation type="submission" date="2020-04" db="EMBL/GenBank/DDBJ databases">
        <authorList>
            <person name="Zheng R.K."/>
            <person name="Sun C.M."/>
        </authorList>
    </citation>
    <scope>NUCLEOTIDE SEQUENCE [LARGE SCALE GENOMIC DNA]</scope>
    <source>
        <strain evidence="9">zrk29</strain>
    </source>
</reference>
<dbReference type="GO" id="GO:0009264">
    <property type="term" value="P:deoxyribonucleotide catabolic process"/>
    <property type="evidence" value="ECO:0007669"/>
    <property type="project" value="UniProtKB-UniRule"/>
</dbReference>
<evidence type="ECO:0000256" key="2">
    <source>
        <dbReference type="ARBA" id="ARBA00022490"/>
    </source>
</evidence>
<dbReference type="EC" id="4.1.2.4" evidence="7"/>
<evidence type="ECO:0000313" key="8">
    <source>
        <dbReference type="EMBL" id="QLY39634.1"/>
    </source>
</evidence>
<dbReference type="PANTHER" id="PTHR10889:SF1">
    <property type="entry name" value="DEOXYRIBOSE-PHOSPHATE ALDOLASE"/>
    <property type="match status" value="1"/>
</dbReference>
<dbReference type="GO" id="GO:0004139">
    <property type="term" value="F:deoxyribose-phosphate aldolase activity"/>
    <property type="evidence" value="ECO:0007669"/>
    <property type="project" value="UniProtKB-UniRule"/>
</dbReference>
<comment type="catalytic activity">
    <reaction evidence="5 7">
        <text>2-deoxy-D-ribose 5-phosphate = D-glyceraldehyde 3-phosphate + acetaldehyde</text>
        <dbReference type="Rhea" id="RHEA:12821"/>
        <dbReference type="ChEBI" id="CHEBI:15343"/>
        <dbReference type="ChEBI" id="CHEBI:59776"/>
        <dbReference type="ChEBI" id="CHEBI:62877"/>
        <dbReference type="EC" id="4.1.2.4"/>
    </reaction>
</comment>
<dbReference type="KEGG" id="tbk:HF295_01655"/>
<dbReference type="InterPro" id="IPR028581">
    <property type="entry name" value="DeoC_typeI"/>
</dbReference>
<keyword evidence="3 7" id="KW-0456">Lyase</keyword>
<proteinExistence type="inferred from homology"/>
<comment type="pathway">
    <text evidence="7">Carbohydrate degradation; 2-deoxy-D-ribose 1-phosphate degradation; D-glyceraldehyde 3-phosphate and acetaldehyde from 2-deoxy-alpha-D-ribose 1-phosphate: step 2/2.</text>
</comment>
<dbReference type="Proteomes" id="UP000512167">
    <property type="component" value="Chromosome"/>
</dbReference>
<dbReference type="CDD" id="cd00959">
    <property type="entry name" value="DeoC"/>
    <property type="match status" value="1"/>
</dbReference>
<comment type="function">
    <text evidence="6 7">Catalyzes a reversible aldol reaction between acetaldehyde and D-glyceraldehyde 3-phosphate to generate 2-deoxy-D-ribose 5-phosphate.</text>
</comment>
<comment type="similarity">
    <text evidence="1 7">Belongs to the DeoC/FbaB aldolase family. DeoC type 1 subfamily.</text>
</comment>
<dbReference type="GO" id="GO:0016052">
    <property type="term" value="P:carbohydrate catabolic process"/>
    <property type="evidence" value="ECO:0007669"/>
    <property type="project" value="TreeGrafter"/>
</dbReference>
<dbReference type="FunFam" id="3.20.20.70:FF:000044">
    <property type="entry name" value="Deoxyribose-phosphate aldolase"/>
    <property type="match status" value="1"/>
</dbReference>
<accession>A0A7L6N556</accession>
<dbReference type="Pfam" id="PF01791">
    <property type="entry name" value="DeoC"/>
    <property type="match status" value="1"/>
</dbReference>
<dbReference type="GO" id="GO:0006018">
    <property type="term" value="P:2-deoxyribose 1-phosphate catabolic process"/>
    <property type="evidence" value="ECO:0007669"/>
    <property type="project" value="UniProtKB-UniRule"/>
</dbReference>
<evidence type="ECO:0000256" key="4">
    <source>
        <dbReference type="ARBA" id="ARBA00023270"/>
    </source>
</evidence>
<dbReference type="EMBL" id="CP051151">
    <property type="protein sequence ID" value="QLY39634.1"/>
    <property type="molecule type" value="Genomic_DNA"/>
</dbReference>
<dbReference type="InterPro" id="IPR011343">
    <property type="entry name" value="DeoC"/>
</dbReference>
<evidence type="ECO:0000256" key="3">
    <source>
        <dbReference type="ARBA" id="ARBA00023239"/>
    </source>
</evidence>
<dbReference type="AlphaFoldDB" id="A0A7L6N556"/>
<organism evidence="8 9">
    <name type="scientific">Hujiaoplasma nucleasis</name>
    <dbReference type="NCBI Taxonomy" id="2725268"/>
    <lineage>
        <taxon>Bacteria</taxon>
        <taxon>Bacillati</taxon>
        <taxon>Mycoplasmatota</taxon>
        <taxon>Mollicutes</taxon>
        <taxon>Candidatus Izemoplasmatales</taxon>
        <taxon>Hujiaoplasmataceae</taxon>
        <taxon>Hujiaoplasma</taxon>
    </lineage>
</organism>
<dbReference type="RefSeq" id="WP_312032112.1">
    <property type="nucleotide sequence ID" value="NZ_CP051151.1"/>
</dbReference>
<dbReference type="Gene3D" id="3.20.20.70">
    <property type="entry name" value="Aldolase class I"/>
    <property type="match status" value="1"/>
</dbReference>
<gene>
    <name evidence="7 8" type="primary">deoC</name>
    <name evidence="8" type="ORF">HF295_01655</name>
</gene>
<feature type="active site" description="Proton donor/acceptor" evidence="7">
    <location>
        <position position="89"/>
    </location>
</feature>
<feature type="active site" description="Schiff-base intermediate with acetaldehyde" evidence="7">
    <location>
        <position position="151"/>
    </location>
</feature>
<dbReference type="PANTHER" id="PTHR10889">
    <property type="entry name" value="DEOXYRIBOSE-PHOSPHATE ALDOLASE"/>
    <property type="match status" value="1"/>
</dbReference>
<dbReference type="UniPathway" id="UPA00002">
    <property type="reaction ID" value="UER00468"/>
</dbReference>
<dbReference type="InterPro" id="IPR002915">
    <property type="entry name" value="DeoC/FbaB/LacD_aldolase"/>
</dbReference>
<dbReference type="InterPro" id="IPR013785">
    <property type="entry name" value="Aldolase_TIM"/>
</dbReference>
<keyword evidence="9" id="KW-1185">Reference proteome</keyword>
<protein>
    <recommendedName>
        <fullName evidence="7">Deoxyribose-phosphate aldolase</fullName>
        <shortName evidence="7">DERA</shortName>
        <ecNumber evidence="7">4.1.2.4</ecNumber>
    </recommendedName>
    <alternativeName>
        <fullName evidence="7">2-deoxy-D-ribose 5-phosphate aldolase</fullName>
    </alternativeName>
    <alternativeName>
        <fullName evidence="7">Phosphodeoxyriboaldolase</fullName>
        <shortName evidence="7">Deoxyriboaldolase</shortName>
    </alternativeName>
</protein>
<name>A0A7L6N556_9MOLU</name>
<evidence type="ECO:0000313" key="9">
    <source>
        <dbReference type="Proteomes" id="UP000512167"/>
    </source>
</evidence>
<sequence length="218" mass="23793">MEVNKYIDHTYLKAFGTKNEIKNLIEEAKEYHFKSVCINPVHVAYAHEQLSDSDVLVCTVIGFPLGANTIETKIFETLNAVKNGADEIDMVINIGKLKEKDYDYIENEINEVCRAAGDKLVKVIVEICYLDNEEIKKVSEVVGRTQAEFIKTSTGFGTGGATPEAVKIMKDHVNGKEVKAAGGVRSKEDLDAMVAAGATRIGASSGVQIMKGLQGSDY</sequence>
<dbReference type="PIRSF" id="PIRSF001357">
    <property type="entry name" value="DeoC"/>
    <property type="match status" value="1"/>
</dbReference>
<keyword evidence="2 7" id="KW-0963">Cytoplasm</keyword>
<dbReference type="GO" id="GO:0005737">
    <property type="term" value="C:cytoplasm"/>
    <property type="evidence" value="ECO:0007669"/>
    <property type="project" value="UniProtKB-SubCell"/>
</dbReference>
<dbReference type="SMART" id="SM01133">
    <property type="entry name" value="DeoC"/>
    <property type="match status" value="1"/>
</dbReference>
<feature type="active site" description="Proton donor/acceptor" evidence="7">
    <location>
        <position position="179"/>
    </location>
</feature>